<dbReference type="RefSeq" id="WP_206294890.1">
    <property type="nucleotide sequence ID" value="NZ_CP063458.1"/>
</dbReference>
<dbReference type="InterPro" id="IPR003658">
    <property type="entry name" value="Anti-sigma_ant"/>
</dbReference>
<dbReference type="AlphaFoldDB" id="A0A7M2X4A3"/>
<feature type="domain" description="STAS" evidence="3">
    <location>
        <begin position="4"/>
        <end position="114"/>
    </location>
</feature>
<protein>
    <recommendedName>
        <fullName evidence="2">Anti-sigma factor antagonist</fullName>
    </recommendedName>
</protein>
<proteinExistence type="inferred from homology"/>
<dbReference type="EMBL" id="CP063458">
    <property type="protein sequence ID" value="QOV91590.1"/>
    <property type="molecule type" value="Genomic_DNA"/>
</dbReference>
<evidence type="ECO:0000259" key="3">
    <source>
        <dbReference type="PROSITE" id="PS50801"/>
    </source>
</evidence>
<dbReference type="PANTHER" id="PTHR33495">
    <property type="entry name" value="ANTI-SIGMA FACTOR ANTAGONIST TM_1081-RELATED-RELATED"/>
    <property type="match status" value="1"/>
</dbReference>
<dbReference type="PROSITE" id="PS50801">
    <property type="entry name" value="STAS"/>
    <property type="match status" value="1"/>
</dbReference>
<evidence type="ECO:0000313" key="5">
    <source>
        <dbReference type="Proteomes" id="UP000593765"/>
    </source>
</evidence>
<dbReference type="Proteomes" id="UP000593765">
    <property type="component" value="Chromosome"/>
</dbReference>
<dbReference type="InterPro" id="IPR036513">
    <property type="entry name" value="STAS_dom_sf"/>
</dbReference>
<accession>A0A7M2X4A3</accession>
<dbReference type="CDD" id="cd07043">
    <property type="entry name" value="STAS_anti-anti-sigma_factors"/>
    <property type="match status" value="1"/>
</dbReference>
<evidence type="ECO:0000256" key="1">
    <source>
        <dbReference type="ARBA" id="ARBA00009013"/>
    </source>
</evidence>
<dbReference type="NCBIfam" id="TIGR00377">
    <property type="entry name" value="ant_ant_sig"/>
    <property type="match status" value="1"/>
</dbReference>
<gene>
    <name evidence="4" type="ORF">IPV69_09605</name>
</gene>
<evidence type="ECO:0000313" key="4">
    <source>
        <dbReference type="EMBL" id="QOV91590.1"/>
    </source>
</evidence>
<comment type="similarity">
    <text evidence="1 2">Belongs to the anti-sigma-factor antagonist family.</text>
</comment>
<keyword evidence="5" id="KW-1185">Reference proteome</keyword>
<dbReference type="Pfam" id="PF01740">
    <property type="entry name" value="STAS"/>
    <property type="match status" value="1"/>
</dbReference>
<sequence>MSRMTIIERQSGSVTILDLAGKLTSAECGGALHGAVRTAIDQGKKRLLLNLAAVSHIDSSGIGELVSSYTTTVQSGGHFKLLNVTGMIHDVLSRTRMLAVFQTYSDERRAVESY</sequence>
<evidence type="ECO:0000256" key="2">
    <source>
        <dbReference type="RuleBase" id="RU003749"/>
    </source>
</evidence>
<dbReference type="Gene3D" id="3.30.750.24">
    <property type="entry name" value="STAS domain"/>
    <property type="match status" value="1"/>
</dbReference>
<reference evidence="4 5" key="1">
    <citation type="submission" date="2020-10" db="EMBL/GenBank/DDBJ databases">
        <title>Wide distribution of Phycisphaera-like planctomycetes from WD2101 soil group in peatlands and genome analysis of the first cultivated representative.</title>
        <authorList>
            <person name="Dedysh S.N."/>
            <person name="Beletsky A.V."/>
            <person name="Ivanova A."/>
            <person name="Kulichevskaya I.S."/>
            <person name="Suzina N.E."/>
            <person name="Philippov D.A."/>
            <person name="Rakitin A.L."/>
            <person name="Mardanov A.V."/>
            <person name="Ravin N.V."/>
        </authorList>
    </citation>
    <scope>NUCLEOTIDE SEQUENCE [LARGE SCALE GENOMIC DNA]</scope>
    <source>
        <strain evidence="4 5">M1803</strain>
    </source>
</reference>
<dbReference type="SUPFAM" id="SSF52091">
    <property type="entry name" value="SpoIIaa-like"/>
    <property type="match status" value="1"/>
</dbReference>
<dbReference type="KEGG" id="hbs:IPV69_09605"/>
<dbReference type="InterPro" id="IPR002645">
    <property type="entry name" value="STAS_dom"/>
</dbReference>
<organism evidence="4 5">
    <name type="scientific">Humisphaera borealis</name>
    <dbReference type="NCBI Taxonomy" id="2807512"/>
    <lineage>
        <taxon>Bacteria</taxon>
        <taxon>Pseudomonadati</taxon>
        <taxon>Planctomycetota</taxon>
        <taxon>Phycisphaerae</taxon>
        <taxon>Tepidisphaerales</taxon>
        <taxon>Tepidisphaeraceae</taxon>
        <taxon>Humisphaera</taxon>
    </lineage>
</organism>
<dbReference type="PANTHER" id="PTHR33495:SF2">
    <property type="entry name" value="ANTI-SIGMA FACTOR ANTAGONIST TM_1081-RELATED"/>
    <property type="match status" value="1"/>
</dbReference>
<name>A0A7M2X4A3_9BACT</name>
<dbReference type="GO" id="GO:0043856">
    <property type="term" value="F:anti-sigma factor antagonist activity"/>
    <property type="evidence" value="ECO:0007669"/>
    <property type="project" value="InterPro"/>
</dbReference>